<feature type="region of interest" description="Disordered" evidence="1">
    <location>
        <begin position="189"/>
        <end position="213"/>
    </location>
</feature>
<dbReference type="EMBL" id="JADBEB010000001">
    <property type="protein sequence ID" value="MBE1485355.1"/>
    <property type="molecule type" value="Genomic_DNA"/>
</dbReference>
<reference evidence="2" key="1">
    <citation type="submission" date="2020-10" db="EMBL/GenBank/DDBJ databases">
        <title>Sequencing the genomes of 1000 actinobacteria strains.</title>
        <authorList>
            <person name="Klenk H.-P."/>
        </authorList>
    </citation>
    <scope>NUCLEOTIDE SEQUENCE</scope>
    <source>
        <strain evidence="2">DSM 46832</strain>
    </source>
</reference>
<dbReference type="AlphaFoldDB" id="A0A927QV61"/>
<dbReference type="RefSeq" id="WP_192765554.1">
    <property type="nucleotide sequence ID" value="NZ_JADBEB010000001.1"/>
</dbReference>
<proteinExistence type="predicted"/>
<dbReference type="Proteomes" id="UP000649753">
    <property type="component" value="Unassembled WGS sequence"/>
</dbReference>
<protein>
    <submittedName>
        <fullName evidence="2">Uncharacterized protein</fullName>
    </submittedName>
</protein>
<sequence>MTDLAGVIRSLLFRHPTESSPVPGSVELLDDGTFHVDYHDPEYVYLVTVRQVPRVRLPLDRSMPVGEVAGVPAELVQVSIANHVDVLLDAGPGPSRDAASNDFAAAYRQWERQAEPDTPPPWPGEQLGAIALAVSDDVGTSYRRVSGQTGGPGKEWQVRWSFRPTPPATAGRLTLDFTPPAGAAVRIDLPLPPASDPGTAGAVHQINPVGDET</sequence>
<gene>
    <name evidence="2" type="ORF">H4W31_000993</name>
</gene>
<evidence type="ECO:0000313" key="2">
    <source>
        <dbReference type="EMBL" id="MBE1485355.1"/>
    </source>
</evidence>
<evidence type="ECO:0000256" key="1">
    <source>
        <dbReference type="SAM" id="MobiDB-lite"/>
    </source>
</evidence>
<accession>A0A927QV61</accession>
<organism evidence="2 3">
    <name type="scientific">Plantactinospora soyae</name>
    <dbReference type="NCBI Taxonomy" id="1544732"/>
    <lineage>
        <taxon>Bacteria</taxon>
        <taxon>Bacillati</taxon>
        <taxon>Actinomycetota</taxon>
        <taxon>Actinomycetes</taxon>
        <taxon>Micromonosporales</taxon>
        <taxon>Micromonosporaceae</taxon>
        <taxon>Plantactinospora</taxon>
    </lineage>
</organism>
<evidence type="ECO:0000313" key="3">
    <source>
        <dbReference type="Proteomes" id="UP000649753"/>
    </source>
</evidence>
<keyword evidence="3" id="KW-1185">Reference proteome</keyword>
<comment type="caution">
    <text evidence="2">The sequence shown here is derived from an EMBL/GenBank/DDBJ whole genome shotgun (WGS) entry which is preliminary data.</text>
</comment>
<name>A0A927QV61_9ACTN</name>